<dbReference type="HOGENOM" id="CLU_021496_2_0_1"/>
<reference evidence="9 10" key="1">
    <citation type="journal article" date="2011" name="Proc. Natl. Acad. Sci. U.S.A.">
        <title>Genetic diversity and population structure of the endangered marsupial Sarcophilus harrisii (Tasmanian devil).</title>
        <authorList>
            <person name="Miller W."/>
            <person name="Hayes V.M."/>
            <person name="Ratan A."/>
            <person name="Petersen D.C."/>
            <person name="Wittekindt N.E."/>
            <person name="Miller J."/>
            <person name="Walenz B."/>
            <person name="Knight J."/>
            <person name="Qi J."/>
            <person name="Zhao F."/>
            <person name="Wang Q."/>
            <person name="Bedoya-Reina O.C."/>
            <person name="Katiyar N."/>
            <person name="Tomsho L.P."/>
            <person name="Kasson L.M."/>
            <person name="Hardie R.A."/>
            <person name="Woodbridge P."/>
            <person name="Tindall E.A."/>
            <person name="Bertelsen M.F."/>
            <person name="Dixon D."/>
            <person name="Pyecroft S."/>
            <person name="Helgen K.M."/>
            <person name="Lesk A.M."/>
            <person name="Pringle T.H."/>
            <person name="Patterson N."/>
            <person name="Zhang Y."/>
            <person name="Kreiss A."/>
            <person name="Woods G.M."/>
            <person name="Jones M.E."/>
            <person name="Schuster S.C."/>
        </authorList>
    </citation>
    <scope>NUCLEOTIDE SEQUENCE [LARGE SCALE GENOMIC DNA]</scope>
</reference>
<evidence type="ECO:0000313" key="10">
    <source>
        <dbReference type="Proteomes" id="UP000007648"/>
    </source>
</evidence>
<dbReference type="KEGG" id="shr:116421732"/>
<dbReference type="AlphaFoldDB" id="G3WXC5"/>
<evidence type="ECO:0000313" key="9">
    <source>
        <dbReference type="Ensembl" id="ENSSHAP00000020080.1"/>
    </source>
</evidence>
<dbReference type="GeneID" id="116421732"/>
<keyword evidence="10" id="KW-1185">Reference proteome</keyword>
<dbReference type="Proteomes" id="UP000007648">
    <property type="component" value="Unassembled WGS sequence"/>
</dbReference>
<dbReference type="Ensembl" id="ENSSHAT00000026320.1">
    <property type="protein sequence ID" value="ENSSHAP00000040280.1"/>
    <property type="gene ID" value="ENSSHAG00000017035.2"/>
</dbReference>
<evidence type="ECO:0000256" key="1">
    <source>
        <dbReference type="ARBA" id="ARBA00004167"/>
    </source>
</evidence>
<comment type="similarity">
    <text evidence="2 8">Belongs to the glycosyltransferase 92 family.</text>
</comment>
<comment type="subcellular location">
    <subcellularLocation>
        <location evidence="1">Membrane</location>
        <topology evidence="1">Single-pass membrane protein</topology>
    </subcellularLocation>
</comment>
<gene>
    <name evidence="9" type="primary">LOC116421732</name>
</gene>
<evidence type="ECO:0000256" key="8">
    <source>
        <dbReference type="RuleBase" id="RU366017"/>
    </source>
</evidence>
<dbReference type="RefSeq" id="XP_031810065.1">
    <property type="nucleotide sequence ID" value="XM_031954205.1"/>
</dbReference>
<evidence type="ECO:0000256" key="3">
    <source>
        <dbReference type="ARBA" id="ARBA00022676"/>
    </source>
</evidence>
<protein>
    <recommendedName>
        <fullName evidence="8">Glycosyltransferase family 92 protein</fullName>
        <ecNumber evidence="8">2.4.1.-</ecNumber>
    </recommendedName>
</protein>
<accession>G3WXC5</accession>
<proteinExistence type="inferred from homology"/>
<evidence type="ECO:0000256" key="4">
    <source>
        <dbReference type="ARBA" id="ARBA00022679"/>
    </source>
</evidence>
<keyword evidence="3 8" id="KW-0328">Glycosyltransferase</keyword>
<dbReference type="InterPro" id="IPR008166">
    <property type="entry name" value="Glyco_transf_92"/>
</dbReference>
<keyword evidence="7 8" id="KW-0472">Membrane</keyword>
<keyword evidence="6 8" id="KW-1133">Transmembrane helix</keyword>
<dbReference type="Ensembl" id="ENSSHAT00000020240.2">
    <property type="protein sequence ID" value="ENSSHAP00000020080.1"/>
    <property type="gene ID" value="ENSSHAG00000017035.2"/>
</dbReference>
<dbReference type="Pfam" id="PF01697">
    <property type="entry name" value="Glyco_transf_92"/>
    <property type="match status" value="1"/>
</dbReference>
<dbReference type="OMA" id="HFFPKKH"/>
<dbReference type="EC" id="2.4.1.-" evidence="8"/>
<organism evidence="9 10">
    <name type="scientific">Sarcophilus harrisii</name>
    <name type="common">Tasmanian devil</name>
    <name type="synonym">Sarcophilus laniarius</name>
    <dbReference type="NCBI Taxonomy" id="9305"/>
    <lineage>
        <taxon>Eukaryota</taxon>
        <taxon>Metazoa</taxon>
        <taxon>Chordata</taxon>
        <taxon>Craniata</taxon>
        <taxon>Vertebrata</taxon>
        <taxon>Euteleostomi</taxon>
        <taxon>Mammalia</taxon>
        <taxon>Metatheria</taxon>
        <taxon>Dasyuromorphia</taxon>
        <taxon>Dasyuridae</taxon>
        <taxon>Sarcophilus</taxon>
    </lineage>
</organism>
<dbReference type="eggNOG" id="KOG4735">
    <property type="taxonomic scope" value="Eukaryota"/>
</dbReference>
<evidence type="ECO:0000256" key="5">
    <source>
        <dbReference type="ARBA" id="ARBA00022692"/>
    </source>
</evidence>
<dbReference type="GO" id="GO:0016020">
    <property type="term" value="C:membrane"/>
    <property type="evidence" value="ECO:0007669"/>
    <property type="project" value="UniProtKB-SubCell"/>
</dbReference>
<dbReference type="PANTHER" id="PTHR21461:SF69">
    <property type="entry name" value="GLYCOSYLTRANSFERASE FAMILY 92 PROTEIN"/>
    <property type="match status" value="1"/>
</dbReference>
<reference evidence="9" key="2">
    <citation type="submission" date="2025-05" db="UniProtKB">
        <authorList>
            <consortium name="Ensembl"/>
        </authorList>
    </citation>
    <scope>IDENTIFICATION</scope>
</reference>
<dbReference type="OrthoDB" id="2526284at2759"/>
<evidence type="ECO:0000256" key="7">
    <source>
        <dbReference type="ARBA" id="ARBA00023136"/>
    </source>
</evidence>
<dbReference type="GO" id="GO:0005737">
    <property type="term" value="C:cytoplasm"/>
    <property type="evidence" value="ECO:0007669"/>
    <property type="project" value="TreeGrafter"/>
</dbReference>
<evidence type="ECO:0000256" key="2">
    <source>
        <dbReference type="ARBA" id="ARBA00007647"/>
    </source>
</evidence>
<sequence>MPTIYFLRTFFVVMVFASILWLLSFYWLKFMENEPRRRKVSLALCRGQIARGSITPLENTRTFIIAPYFDRRFRNLTRVISIIHHKDVKELYCWFCCQSSGNISVIRAGIDVLGDRFGFPYSAANLLCEIPQNCNAQYMSIHWAKQGNFNQMPWFEIRNQETWNPSSEFTVCISPLFGNYNNVLQFIQSIEMYKILGVQEIMIYKTNCSQLLEKVLAYYINEGTVQTISWPITSFLNVSPASHFSKMKGDIGYYGQLTALNDCLYRNMLKSKFVLLNDIDEILLPKDFLNWTTMLRKIKASSPHAGIFLFENFVFPTSIFTSNSKYNISSWRVYPGVNILQHVYREVYQPWKYKPKKMMVSPFNVIQISVHRVLRGFGPQFHVSPDLAFFYHCRYVHPRDISQKLLVRDHTIWQFGPSLVKKVNQVVQKLFPQNGI</sequence>
<evidence type="ECO:0000256" key="6">
    <source>
        <dbReference type="ARBA" id="ARBA00022989"/>
    </source>
</evidence>
<name>G3WXC5_SARHA</name>
<feature type="transmembrane region" description="Helical" evidence="8">
    <location>
        <begin position="6"/>
        <end position="28"/>
    </location>
</feature>
<dbReference type="GO" id="GO:0016757">
    <property type="term" value="F:glycosyltransferase activity"/>
    <property type="evidence" value="ECO:0007669"/>
    <property type="project" value="UniProtKB-UniRule"/>
</dbReference>
<dbReference type="PANTHER" id="PTHR21461">
    <property type="entry name" value="GLYCOSYLTRANSFERASE FAMILY 92 PROTEIN"/>
    <property type="match status" value="1"/>
</dbReference>
<keyword evidence="4 8" id="KW-0808">Transferase</keyword>
<dbReference type="GeneTree" id="ENSGT00530000064359"/>
<keyword evidence="5 8" id="KW-0812">Transmembrane</keyword>